<feature type="compositionally biased region" description="Acidic residues" evidence="1">
    <location>
        <begin position="220"/>
        <end position="230"/>
    </location>
</feature>
<sequence length="290" mass="32863">MESRKEPVRSRRRKLTLTSDSEDETRNAERDKSAQRRSSRIYGKQHKPEFRLPSRDTIWNDIPSVTTTSALRRLTPKKTVNNFTKVYNNYNYDDFEDTSDDDSSIETSDSGEEKEKQHRIKNYHKRLQVPSSSSDDDDDRKLDGSQRKLQQTAKCLLKEQEKTGTVAVVSLTGSELVDDSRIDADLAAPTAAVDSEDSNASDILSPSRNGHLKNCSVLLSDDDSAENDDNNSDKVVDSHEEQDSVSGSSENDSPLESRRCTLEKQKLKQLNMFQKLKEAQAKRKRSISKT</sequence>
<organism evidence="2 3">
    <name type="scientific">Candidula unifasciata</name>
    <dbReference type="NCBI Taxonomy" id="100452"/>
    <lineage>
        <taxon>Eukaryota</taxon>
        <taxon>Metazoa</taxon>
        <taxon>Spiralia</taxon>
        <taxon>Lophotrochozoa</taxon>
        <taxon>Mollusca</taxon>
        <taxon>Gastropoda</taxon>
        <taxon>Heterobranchia</taxon>
        <taxon>Euthyneura</taxon>
        <taxon>Panpulmonata</taxon>
        <taxon>Eupulmonata</taxon>
        <taxon>Stylommatophora</taxon>
        <taxon>Helicina</taxon>
        <taxon>Helicoidea</taxon>
        <taxon>Geomitridae</taxon>
        <taxon>Candidula</taxon>
    </lineage>
</organism>
<feature type="compositionally biased region" description="Basic and acidic residues" evidence="1">
    <location>
        <begin position="24"/>
        <end position="34"/>
    </location>
</feature>
<comment type="caution">
    <text evidence="2">The sequence shown here is derived from an EMBL/GenBank/DDBJ whole genome shotgun (WGS) entry which is preliminary data.</text>
</comment>
<dbReference type="AlphaFoldDB" id="A0A8S3YKI0"/>
<proteinExistence type="predicted"/>
<dbReference type="EMBL" id="CAJHNH020000417">
    <property type="protein sequence ID" value="CAG5117519.1"/>
    <property type="molecule type" value="Genomic_DNA"/>
</dbReference>
<evidence type="ECO:0000256" key="1">
    <source>
        <dbReference type="SAM" id="MobiDB-lite"/>
    </source>
</evidence>
<feature type="compositionally biased region" description="Acidic residues" evidence="1">
    <location>
        <begin position="93"/>
        <end position="110"/>
    </location>
</feature>
<evidence type="ECO:0000313" key="2">
    <source>
        <dbReference type="EMBL" id="CAG5117519.1"/>
    </source>
</evidence>
<feature type="region of interest" description="Disordered" evidence="1">
    <location>
        <begin position="90"/>
        <end position="146"/>
    </location>
</feature>
<keyword evidence="3" id="KW-1185">Reference proteome</keyword>
<feature type="region of interest" description="Disordered" evidence="1">
    <location>
        <begin position="188"/>
        <end position="261"/>
    </location>
</feature>
<feature type="compositionally biased region" description="Basic residues" evidence="1">
    <location>
        <begin position="117"/>
        <end position="127"/>
    </location>
</feature>
<dbReference type="Proteomes" id="UP000678393">
    <property type="component" value="Unassembled WGS sequence"/>
</dbReference>
<feature type="compositionally biased region" description="Basic residues" evidence="1">
    <location>
        <begin position="35"/>
        <end position="45"/>
    </location>
</feature>
<accession>A0A8S3YKI0</accession>
<protein>
    <submittedName>
        <fullName evidence="2">Uncharacterized protein</fullName>
    </submittedName>
</protein>
<dbReference type="OrthoDB" id="10072364at2759"/>
<feature type="region of interest" description="Disordered" evidence="1">
    <location>
        <begin position="1"/>
        <end position="59"/>
    </location>
</feature>
<feature type="compositionally biased region" description="Polar residues" evidence="1">
    <location>
        <begin position="244"/>
        <end position="254"/>
    </location>
</feature>
<gene>
    <name evidence="2" type="ORF">CUNI_LOCUS3077</name>
</gene>
<name>A0A8S3YKI0_9EUPU</name>
<reference evidence="2" key="1">
    <citation type="submission" date="2021-04" db="EMBL/GenBank/DDBJ databases">
        <authorList>
            <consortium name="Molecular Ecology Group"/>
        </authorList>
    </citation>
    <scope>NUCLEOTIDE SEQUENCE</scope>
</reference>
<feature type="compositionally biased region" description="Basic and acidic residues" evidence="1">
    <location>
        <begin position="231"/>
        <end position="242"/>
    </location>
</feature>
<evidence type="ECO:0000313" key="3">
    <source>
        <dbReference type="Proteomes" id="UP000678393"/>
    </source>
</evidence>